<feature type="domain" description="ABC transmembrane type-1" evidence="7">
    <location>
        <begin position="84"/>
        <end position="299"/>
    </location>
</feature>
<feature type="compositionally biased region" description="Basic and acidic residues" evidence="5">
    <location>
        <begin position="358"/>
        <end position="368"/>
    </location>
</feature>
<evidence type="ECO:0000256" key="3">
    <source>
        <dbReference type="ARBA" id="ARBA00022989"/>
    </source>
</evidence>
<keyword evidence="4 6" id="KW-0472">Membrane</keyword>
<accession>A0ABP7JNG0</accession>
<comment type="subcellular location">
    <subcellularLocation>
        <location evidence="1">Cell membrane</location>
        <topology evidence="1">Multi-pass membrane protein</topology>
    </subcellularLocation>
</comment>
<proteinExistence type="predicted"/>
<feature type="region of interest" description="Disordered" evidence="5">
    <location>
        <begin position="316"/>
        <end position="440"/>
    </location>
</feature>
<sequence length="440" mass="47500">MHGSPVTGIPQPGTPGHRAHPADPPECRRSPRYSQPSHSFSRHFPEHADDDQHDGTPTIPARTAFRRFWPLTEGLQSGLVAVWLCTVLAALAETGAVLLFGELTDRVLQKGSLSAFWDTAVEWLGVAAAGAVVTYAGNSLAAWVTERFVMRLRAHVFDHVQKLPPHFFQRHRLGDLLSRLTGGVEAIETMLVSGLAGAASAAFSALFYAVAAFWLRWDLATAAFVLAPLFWLAARRFSGSVGDVSRAGRVADGAITSVVEESLGNIVLTQAYDRRDAERRRLAVEAGAWFRASVRSARLNEAYGCCCASTTRLRLGPARLHPDPRPPAGPAARIRHAPAAGDARPARHRPRGYRLRQAGRERAGDRRGGAGGRRARVHRAAPRGIRHRGRSARAVCPGASSSASASPGPSCATRPSWSWTSRRPAPTRRPHDGSSHRCGG</sequence>
<gene>
    <name evidence="8" type="ORF">GCM10022207_07430</name>
</gene>
<organism evidence="8 9">
    <name type="scientific">Streptomyces lannensis</name>
    <dbReference type="NCBI Taxonomy" id="766498"/>
    <lineage>
        <taxon>Bacteria</taxon>
        <taxon>Bacillati</taxon>
        <taxon>Actinomycetota</taxon>
        <taxon>Actinomycetes</taxon>
        <taxon>Kitasatosporales</taxon>
        <taxon>Streptomycetaceae</taxon>
        <taxon>Streptomyces</taxon>
    </lineage>
</organism>
<dbReference type="EMBL" id="BAAAZA010000002">
    <property type="protein sequence ID" value="GAA3848402.1"/>
    <property type="molecule type" value="Genomic_DNA"/>
</dbReference>
<keyword evidence="9" id="KW-1185">Reference proteome</keyword>
<dbReference type="Pfam" id="PF00664">
    <property type="entry name" value="ABC_membrane"/>
    <property type="match status" value="1"/>
</dbReference>
<feature type="compositionally biased region" description="Basic and acidic residues" evidence="5">
    <location>
        <begin position="20"/>
        <end position="29"/>
    </location>
</feature>
<keyword evidence="2 6" id="KW-0812">Transmembrane</keyword>
<feature type="transmembrane region" description="Helical" evidence="6">
    <location>
        <begin position="189"/>
        <end position="211"/>
    </location>
</feature>
<evidence type="ECO:0000259" key="7">
    <source>
        <dbReference type="PROSITE" id="PS50929"/>
    </source>
</evidence>
<dbReference type="PROSITE" id="PS50929">
    <property type="entry name" value="ABC_TM1F"/>
    <property type="match status" value="1"/>
</dbReference>
<feature type="transmembrane region" description="Helical" evidence="6">
    <location>
        <begin position="120"/>
        <end position="144"/>
    </location>
</feature>
<evidence type="ECO:0000256" key="5">
    <source>
        <dbReference type="SAM" id="MobiDB-lite"/>
    </source>
</evidence>
<feature type="transmembrane region" description="Helical" evidence="6">
    <location>
        <begin position="75"/>
        <end position="100"/>
    </location>
</feature>
<dbReference type="InterPro" id="IPR039421">
    <property type="entry name" value="Type_1_exporter"/>
</dbReference>
<dbReference type="Proteomes" id="UP001501563">
    <property type="component" value="Unassembled WGS sequence"/>
</dbReference>
<dbReference type="SUPFAM" id="SSF90123">
    <property type="entry name" value="ABC transporter transmembrane region"/>
    <property type="match status" value="1"/>
</dbReference>
<dbReference type="PANTHER" id="PTHR43394:SF1">
    <property type="entry name" value="ATP-BINDING CASSETTE SUB-FAMILY B MEMBER 10, MITOCHONDRIAL"/>
    <property type="match status" value="1"/>
</dbReference>
<dbReference type="InterPro" id="IPR011527">
    <property type="entry name" value="ABC1_TM_dom"/>
</dbReference>
<dbReference type="PANTHER" id="PTHR43394">
    <property type="entry name" value="ATP-DEPENDENT PERMEASE MDL1, MITOCHONDRIAL"/>
    <property type="match status" value="1"/>
</dbReference>
<feature type="compositionally biased region" description="Basic residues" evidence="5">
    <location>
        <begin position="373"/>
        <end position="391"/>
    </location>
</feature>
<keyword evidence="3 6" id="KW-1133">Transmembrane helix</keyword>
<name>A0ABP7JNG0_9ACTN</name>
<evidence type="ECO:0000256" key="6">
    <source>
        <dbReference type="SAM" id="Phobius"/>
    </source>
</evidence>
<feature type="compositionally biased region" description="Low complexity" evidence="5">
    <location>
        <begin position="397"/>
        <end position="410"/>
    </location>
</feature>
<feature type="compositionally biased region" description="Basic and acidic residues" evidence="5">
    <location>
        <begin position="429"/>
        <end position="440"/>
    </location>
</feature>
<dbReference type="InterPro" id="IPR036640">
    <property type="entry name" value="ABC1_TM_sf"/>
</dbReference>
<evidence type="ECO:0000256" key="2">
    <source>
        <dbReference type="ARBA" id="ARBA00022692"/>
    </source>
</evidence>
<reference evidence="9" key="1">
    <citation type="journal article" date="2019" name="Int. J. Syst. Evol. Microbiol.">
        <title>The Global Catalogue of Microorganisms (GCM) 10K type strain sequencing project: providing services to taxonomists for standard genome sequencing and annotation.</title>
        <authorList>
            <consortium name="The Broad Institute Genomics Platform"/>
            <consortium name="The Broad Institute Genome Sequencing Center for Infectious Disease"/>
            <person name="Wu L."/>
            <person name="Ma J."/>
        </authorList>
    </citation>
    <scope>NUCLEOTIDE SEQUENCE [LARGE SCALE GENOMIC DNA]</scope>
    <source>
        <strain evidence="9">JCM 16578</strain>
    </source>
</reference>
<feature type="region of interest" description="Disordered" evidence="5">
    <location>
        <begin position="1"/>
        <end position="59"/>
    </location>
</feature>
<comment type="caution">
    <text evidence="8">The sequence shown here is derived from an EMBL/GenBank/DDBJ whole genome shotgun (WGS) entry which is preliminary data.</text>
</comment>
<evidence type="ECO:0000256" key="1">
    <source>
        <dbReference type="ARBA" id="ARBA00004651"/>
    </source>
</evidence>
<evidence type="ECO:0000313" key="8">
    <source>
        <dbReference type="EMBL" id="GAA3848402.1"/>
    </source>
</evidence>
<evidence type="ECO:0000256" key="4">
    <source>
        <dbReference type="ARBA" id="ARBA00023136"/>
    </source>
</evidence>
<dbReference type="Gene3D" id="1.20.1560.10">
    <property type="entry name" value="ABC transporter type 1, transmembrane domain"/>
    <property type="match status" value="1"/>
</dbReference>
<protein>
    <recommendedName>
        <fullName evidence="7">ABC transmembrane type-1 domain-containing protein</fullName>
    </recommendedName>
</protein>
<evidence type="ECO:0000313" key="9">
    <source>
        <dbReference type="Proteomes" id="UP001501563"/>
    </source>
</evidence>